<dbReference type="GO" id="GO:0031071">
    <property type="term" value="F:cysteine desulfurase activity"/>
    <property type="evidence" value="ECO:0007669"/>
    <property type="project" value="TreeGrafter"/>
</dbReference>
<dbReference type="Proteomes" id="UP001187192">
    <property type="component" value="Unassembled WGS sequence"/>
</dbReference>
<gene>
    <name evidence="4" type="ORF">TIFTF001_019168</name>
</gene>
<comment type="similarity">
    <text evidence="2">Belongs to the class-V pyridoxal-phosphate-dependent aminotransferase family. NifS/IscS subfamily.</text>
</comment>
<dbReference type="Pfam" id="PF00266">
    <property type="entry name" value="Aminotran_5"/>
    <property type="match status" value="1"/>
</dbReference>
<comment type="caution">
    <text evidence="4">The sequence shown here is derived from an EMBL/GenBank/DDBJ whole genome shotgun (WGS) entry which is preliminary data.</text>
</comment>
<dbReference type="GO" id="GO:0005829">
    <property type="term" value="C:cytosol"/>
    <property type="evidence" value="ECO:0007669"/>
    <property type="project" value="TreeGrafter"/>
</dbReference>
<accession>A0AA88ACW9</accession>
<dbReference type="InterPro" id="IPR000192">
    <property type="entry name" value="Aminotrans_V_dom"/>
</dbReference>
<sequence length="162" mass="18158">MEDESVLYFCRHLEIEEGIEITYVSVGSEGVVNLEELKSSIRPDIGLVSNSVVNDKICVIQVMEEIGAICREDLVYGPKGIEALYLQSKGKAVRIKMQTSRREKENGIHSGFVPMPLVVDMGAACKLAKQEMDSDGERIWRSDSDFLTEFWQNSSTGLYMEA</sequence>
<dbReference type="GO" id="GO:0016226">
    <property type="term" value="P:iron-sulfur cluster assembly"/>
    <property type="evidence" value="ECO:0007669"/>
    <property type="project" value="TreeGrafter"/>
</dbReference>
<feature type="domain" description="Aminotransferase class V" evidence="3">
    <location>
        <begin position="1"/>
        <end position="72"/>
    </location>
</feature>
<dbReference type="AlphaFoldDB" id="A0AA88ACW9"/>
<dbReference type="GO" id="GO:0005739">
    <property type="term" value="C:mitochondrion"/>
    <property type="evidence" value="ECO:0007669"/>
    <property type="project" value="TreeGrafter"/>
</dbReference>
<proteinExistence type="inferred from homology"/>
<dbReference type="PANTHER" id="PTHR11601">
    <property type="entry name" value="CYSTEINE DESULFURYLASE FAMILY MEMBER"/>
    <property type="match status" value="1"/>
</dbReference>
<dbReference type="PANTHER" id="PTHR11601:SF34">
    <property type="entry name" value="CYSTEINE DESULFURASE"/>
    <property type="match status" value="1"/>
</dbReference>
<dbReference type="InterPro" id="IPR015424">
    <property type="entry name" value="PyrdxlP-dep_Trfase"/>
</dbReference>
<dbReference type="EMBL" id="BTGU01000032">
    <property type="protein sequence ID" value="GMN50015.1"/>
    <property type="molecule type" value="Genomic_DNA"/>
</dbReference>
<name>A0AA88ACW9_FICCA</name>
<organism evidence="4 5">
    <name type="scientific">Ficus carica</name>
    <name type="common">Common fig</name>
    <dbReference type="NCBI Taxonomy" id="3494"/>
    <lineage>
        <taxon>Eukaryota</taxon>
        <taxon>Viridiplantae</taxon>
        <taxon>Streptophyta</taxon>
        <taxon>Embryophyta</taxon>
        <taxon>Tracheophyta</taxon>
        <taxon>Spermatophyta</taxon>
        <taxon>Magnoliopsida</taxon>
        <taxon>eudicotyledons</taxon>
        <taxon>Gunneridae</taxon>
        <taxon>Pentapetalae</taxon>
        <taxon>rosids</taxon>
        <taxon>fabids</taxon>
        <taxon>Rosales</taxon>
        <taxon>Moraceae</taxon>
        <taxon>Ficeae</taxon>
        <taxon>Ficus</taxon>
    </lineage>
</organism>
<evidence type="ECO:0000313" key="5">
    <source>
        <dbReference type="Proteomes" id="UP001187192"/>
    </source>
</evidence>
<dbReference type="Gene3D" id="1.10.260.50">
    <property type="match status" value="1"/>
</dbReference>
<dbReference type="Gene3D" id="3.40.640.10">
    <property type="entry name" value="Type I PLP-dependent aspartate aminotransferase-like (Major domain)"/>
    <property type="match status" value="2"/>
</dbReference>
<evidence type="ECO:0000313" key="4">
    <source>
        <dbReference type="EMBL" id="GMN50015.1"/>
    </source>
</evidence>
<comment type="cofactor">
    <cofactor evidence="1">
        <name>pyridoxal 5'-phosphate</name>
        <dbReference type="ChEBI" id="CHEBI:597326"/>
    </cofactor>
</comment>
<dbReference type="InterPro" id="IPR015421">
    <property type="entry name" value="PyrdxlP-dep_Trfase_major"/>
</dbReference>
<keyword evidence="5" id="KW-1185">Reference proteome</keyword>
<dbReference type="SUPFAM" id="SSF53383">
    <property type="entry name" value="PLP-dependent transferases"/>
    <property type="match status" value="1"/>
</dbReference>
<protein>
    <recommendedName>
        <fullName evidence="3">Aminotransferase class V domain-containing protein</fullName>
    </recommendedName>
</protein>
<evidence type="ECO:0000259" key="3">
    <source>
        <dbReference type="Pfam" id="PF00266"/>
    </source>
</evidence>
<evidence type="ECO:0000256" key="1">
    <source>
        <dbReference type="ARBA" id="ARBA00001933"/>
    </source>
</evidence>
<reference evidence="4" key="1">
    <citation type="submission" date="2023-07" db="EMBL/GenBank/DDBJ databases">
        <title>draft genome sequence of fig (Ficus carica).</title>
        <authorList>
            <person name="Takahashi T."/>
            <person name="Nishimura K."/>
        </authorList>
    </citation>
    <scope>NUCLEOTIDE SEQUENCE</scope>
</reference>
<evidence type="ECO:0000256" key="2">
    <source>
        <dbReference type="ARBA" id="ARBA00006490"/>
    </source>
</evidence>